<dbReference type="AlphaFoldDB" id="A0A9N9TDX2"/>
<dbReference type="GO" id="GO:0034728">
    <property type="term" value="P:nucleosome organization"/>
    <property type="evidence" value="ECO:0007669"/>
    <property type="project" value="TreeGrafter"/>
</dbReference>
<organism evidence="5 6">
    <name type="scientific">Diabrotica balteata</name>
    <name type="common">Banded cucumber beetle</name>
    <dbReference type="NCBI Taxonomy" id="107213"/>
    <lineage>
        <taxon>Eukaryota</taxon>
        <taxon>Metazoa</taxon>
        <taxon>Ecdysozoa</taxon>
        <taxon>Arthropoda</taxon>
        <taxon>Hexapoda</taxon>
        <taxon>Insecta</taxon>
        <taxon>Pterygota</taxon>
        <taxon>Neoptera</taxon>
        <taxon>Endopterygota</taxon>
        <taxon>Coleoptera</taxon>
        <taxon>Polyphaga</taxon>
        <taxon>Cucujiformia</taxon>
        <taxon>Chrysomeloidea</taxon>
        <taxon>Chrysomelidae</taxon>
        <taxon>Galerucinae</taxon>
        <taxon>Diabroticina</taxon>
        <taxon>Diabroticites</taxon>
        <taxon>Diabrotica</taxon>
    </lineage>
</organism>
<keyword evidence="2" id="KW-0539">Nucleus</keyword>
<dbReference type="Pfam" id="PF09111">
    <property type="entry name" value="SLIDE"/>
    <property type="match status" value="1"/>
</dbReference>
<dbReference type="InterPro" id="IPR015195">
    <property type="entry name" value="SLIDE"/>
</dbReference>
<dbReference type="SUPFAM" id="SSF46689">
    <property type="entry name" value="Homeodomain-like"/>
    <property type="match status" value="1"/>
</dbReference>
<evidence type="ECO:0000259" key="4">
    <source>
        <dbReference type="Pfam" id="PF09111"/>
    </source>
</evidence>
<protein>
    <recommendedName>
        <fullName evidence="4">SLIDE domain-containing protein</fullName>
    </recommendedName>
</protein>
<dbReference type="Gene3D" id="1.10.10.60">
    <property type="entry name" value="Homeodomain-like"/>
    <property type="match status" value="1"/>
</dbReference>
<dbReference type="GO" id="GO:0000785">
    <property type="term" value="C:chromatin"/>
    <property type="evidence" value="ECO:0007669"/>
    <property type="project" value="TreeGrafter"/>
</dbReference>
<sequence>MARYRAPFHQLRISYGTNKGKNYMEDDDRFLVCMLHKLGFDREIVYEELRAAVRASPQFRFDWFLKSRTAMELQRRCNTLITLIERENAELEEREKIDKKKKVSKSSNLEGIPAQISSKSSQKQKNDASLGGVEKKKKKK</sequence>
<dbReference type="GO" id="GO:0003677">
    <property type="term" value="F:DNA binding"/>
    <property type="evidence" value="ECO:0007669"/>
    <property type="project" value="InterPro"/>
</dbReference>
<dbReference type="GO" id="GO:0003682">
    <property type="term" value="F:chromatin binding"/>
    <property type="evidence" value="ECO:0007669"/>
    <property type="project" value="TreeGrafter"/>
</dbReference>
<dbReference type="FunFam" id="1.10.10.60:FF:000049">
    <property type="entry name" value="SWI/SNF-related matrix-associated actin-dependent regulator of chromatin subfamily A member"/>
    <property type="match status" value="1"/>
</dbReference>
<dbReference type="GO" id="GO:0140658">
    <property type="term" value="F:ATP-dependent chromatin remodeler activity"/>
    <property type="evidence" value="ECO:0007669"/>
    <property type="project" value="TreeGrafter"/>
</dbReference>
<dbReference type="GO" id="GO:0005634">
    <property type="term" value="C:nucleus"/>
    <property type="evidence" value="ECO:0007669"/>
    <property type="project" value="UniProtKB-SubCell"/>
</dbReference>
<dbReference type="Proteomes" id="UP001153709">
    <property type="component" value="Chromosome 8"/>
</dbReference>
<evidence type="ECO:0000313" key="5">
    <source>
        <dbReference type="EMBL" id="CAG9839601.1"/>
    </source>
</evidence>
<dbReference type="GO" id="GO:0042393">
    <property type="term" value="F:histone binding"/>
    <property type="evidence" value="ECO:0007669"/>
    <property type="project" value="TreeGrafter"/>
</dbReference>
<gene>
    <name evidence="5" type="ORF">DIABBA_LOCUS12355</name>
</gene>
<dbReference type="OrthoDB" id="5857104at2759"/>
<feature type="region of interest" description="Disordered" evidence="3">
    <location>
        <begin position="92"/>
        <end position="140"/>
    </location>
</feature>
<proteinExistence type="predicted"/>
<accession>A0A9N9TDX2</accession>
<name>A0A9N9TDX2_DIABA</name>
<dbReference type="PANTHER" id="PTHR45623">
    <property type="entry name" value="CHROMODOMAIN-HELICASE-DNA-BINDING PROTEIN 3-RELATED-RELATED"/>
    <property type="match status" value="1"/>
</dbReference>
<dbReference type="GO" id="GO:0016887">
    <property type="term" value="F:ATP hydrolysis activity"/>
    <property type="evidence" value="ECO:0007669"/>
    <property type="project" value="TreeGrafter"/>
</dbReference>
<keyword evidence="6" id="KW-1185">Reference proteome</keyword>
<evidence type="ECO:0000256" key="1">
    <source>
        <dbReference type="ARBA" id="ARBA00004123"/>
    </source>
</evidence>
<dbReference type="InterPro" id="IPR009057">
    <property type="entry name" value="Homeodomain-like_sf"/>
</dbReference>
<reference evidence="5" key="1">
    <citation type="submission" date="2022-01" db="EMBL/GenBank/DDBJ databases">
        <authorList>
            <person name="King R."/>
        </authorList>
    </citation>
    <scope>NUCLEOTIDE SEQUENCE</scope>
</reference>
<evidence type="ECO:0000256" key="2">
    <source>
        <dbReference type="ARBA" id="ARBA00023242"/>
    </source>
</evidence>
<feature type="domain" description="SLIDE" evidence="4">
    <location>
        <begin position="1"/>
        <end position="87"/>
    </location>
</feature>
<evidence type="ECO:0000256" key="3">
    <source>
        <dbReference type="SAM" id="MobiDB-lite"/>
    </source>
</evidence>
<dbReference type="EMBL" id="OU898283">
    <property type="protein sequence ID" value="CAG9839601.1"/>
    <property type="molecule type" value="Genomic_DNA"/>
</dbReference>
<dbReference type="PANTHER" id="PTHR45623:SF49">
    <property type="entry name" value="SWI_SNF-RELATED MATRIX-ASSOCIATED ACTIN-DEPENDENT REGULATOR OF CHROMATIN SUBFAMILY A MEMBER 5"/>
    <property type="match status" value="1"/>
</dbReference>
<comment type="subcellular location">
    <subcellularLocation>
        <location evidence="1">Nucleus</location>
    </subcellularLocation>
</comment>
<evidence type="ECO:0000313" key="6">
    <source>
        <dbReference type="Proteomes" id="UP001153709"/>
    </source>
</evidence>